<reference evidence="9 10" key="1">
    <citation type="submission" date="2019-10" db="EMBL/GenBank/DDBJ databases">
        <title>Alcanivorax sp.PA15-N-34 draft genome sequence.</title>
        <authorList>
            <person name="Liao X."/>
            <person name="Shao Z."/>
        </authorList>
    </citation>
    <scope>NUCLEOTIDE SEQUENCE [LARGE SCALE GENOMIC DNA]</scope>
    <source>
        <strain evidence="9 10">PA15-N-34</strain>
    </source>
</reference>
<dbReference type="GO" id="GO:0005524">
    <property type="term" value="F:ATP binding"/>
    <property type="evidence" value="ECO:0007669"/>
    <property type="project" value="InterPro"/>
</dbReference>
<keyword evidence="5" id="KW-0234">DNA repair</keyword>
<evidence type="ECO:0000313" key="9">
    <source>
        <dbReference type="EMBL" id="MQX52222.1"/>
    </source>
</evidence>
<evidence type="ECO:0000256" key="4">
    <source>
        <dbReference type="ARBA" id="ARBA00022763"/>
    </source>
</evidence>
<evidence type="ECO:0000313" key="10">
    <source>
        <dbReference type="Proteomes" id="UP000469421"/>
    </source>
</evidence>
<dbReference type="InterPro" id="IPR050326">
    <property type="entry name" value="NAD_dep_DNA_ligaseB"/>
</dbReference>
<sequence>MVSLAATSIAGPADLQLATTYQKGIALQGYWVSEKLDGVRARWDGHALYSRGGYRITAPAWFTRDFPSQPLDGELWIARGRFSEVSAAVRRVEPDSEEWRQIRFMIFDLPASPAPFSDRIEKMQALVAASSSYTLALIDQQPATTHDNLMRQLDKVVAGGGEGLMLHHGNSLYHDGRSQALLKVKIWQDAEARVVGHRQGKGKYQGMLGALEVETPDGRHFRLGSGFTDEERAHPPAIGSRVTYKYAGLTATGLPRFASFLRVRADFPASQGASAK</sequence>
<keyword evidence="2 9" id="KW-0436">Ligase</keyword>
<evidence type="ECO:0000259" key="7">
    <source>
        <dbReference type="Pfam" id="PF01068"/>
    </source>
</evidence>
<comment type="catalytic activity">
    <reaction evidence="6">
        <text>ATP + (deoxyribonucleotide)n-3'-hydroxyl + 5'-phospho-(deoxyribonucleotide)m = (deoxyribonucleotide)n+m + AMP + diphosphate.</text>
        <dbReference type="EC" id="6.5.1.1"/>
    </reaction>
</comment>
<dbReference type="SUPFAM" id="SSF56091">
    <property type="entry name" value="DNA ligase/mRNA capping enzyme, catalytic domain"/>
    <property type="match status" value="1"/>
</dbReference>
<dbReference type="GO" id="GO:0006310">
    <property type="term" value="P:DNA recombination"/>
    <property type="evidence" value="ECO:0007669"/>
    <property type="project" value="InterPro"/>
</dbReference>
<keyword evidence="3" id="KW-0235">DNA replication</keyword>
<dbReference type="CDD" id="cd08041">
    <property type="entry name" value="OBF_kDNA_ligase_like"/>
    <property type="match status" value="1"/>
</dbReference>
<gene>
    <name evidence="9" type="ORF">GFN93_03115</name>
</gene>
<keyword evidence="4" id="KW-0227">DNA damage</keyword>
<dbReference type="Gene3D" id="3.30.1490.70">
    <property type="match status" value="1"/>
</dbReference>
<dbReference type="PANTHER" id="PTHR47810">
    <property type="entry name" value="DNA LIGASE"/>
    <property type="match status" value="1"/>
</dbReference>
<evidence type="ECO:0000256" key="3">
    <source>
        <dbReference type="ARBA" id="ARBA00022705"/>
    </source>
</evidence>
<evidence type="ECO:0000259" key="8">
    <source>
        <dbReference type="Pfam" id="PF14743"/>
    </source>
</evidence>
<dbReference type="PANTHER" id="PTHR47810:SF1">
    <property type="entry name" value="DNA LIGASE B"/>
    <property type="match status" value="1"/>
</dbReference>
<dbReference type="Pfam" id="PF01068">
    <property type="entry name" value="DNA_ligase_A_M"/>
    <property type="match status" value="1"/>
</dbReference>
<dbReference type="GO" id="GO:0006281">
    <property type="term" value="P:DNA repair"/>
    <property type="evidence" value="ECO:0007669"/>
    <property type="project" value="UniProtKB-KW"/>
</dbReference>
<dbReference type="GO" id="GO:0006260">
    <property type="term" value="P:DNA replication"/>
    <property type="evidence" value="ECO:0007669"/>
    <property type="project" value="UniProtKB-KW"/>
</dbReference>
<protein>
    <submittedName>
        <fullName evidence="9">DNA ligase</fullName>
    </submittedName>
</protein>
<feature type="domain" description="ATP-dependent DNA ligase family profile" evidence="7">
    <location>
        <begin position="29"/>
        <end position="185"/>
    </location>
</feature>
<organism evidence="9 10">
    <name type="scientific">Alcanivorax sediminis</name>
    <dbReference type="NCBI Taxonomy" id="2663008"/>
    <lineage>
        <taxon>Bacteria</taxon>
        <taxon>Pseudomonadati</taxon>
        <taxon>Pseudomonadota</taxon>
        <taxon>Gammaproteobacteria</taxon>
        <taxon>Oceanospirillales</taxon>
        <taxon>Alcanivoracaceae</taxon>
        <taxon>Alcanivorax</taxon>
    </lineage>
</organism>
<feature type="domain" description="DNA ligase OB-like" evidence="8">
    <location>
        <begin position="199"/>
        <end position="264"/>
    </location>
</feature>
<dbReference type="Pfam" id="PF14743">
    <property type="entry name" value="DNA_ligase_OB_2"/>
    <property type="match status" value="1"/>
</dbReference>
<evidence type="ECO:0000256" key="5">
    <source>
        <dbReference type="ARBA" id="ARBA00023204"/>
    </source>
</evidence>
<keyword evidence="10" id="KW-1185">Reference proteome</keyword>
<dbReference type="GO" id="GO:0003910">
    <property type="term" value="F:DNA ligase (ATP) activity"/>
    <property type="evidence" value="ECO:0007669"/>
    <property type="project" value="UniProtKB-EC"/>
</dbReference>
<evidence type="ECO:0000256" key="6">
    <source>
        <dbReference type="ARBA" id="ARBA00034003"/>
    </source>
</evidence>
<comment type="caution">
    <text evidence="9">The sequence shown here is derived from an EMBL/GenBank/DDBJ whole genome shotgun (WGS) entry which is preliminary data.</text>
</comment>
<proteinExistence type="predicted"/>
<comment type="cofactor">
    <cofactor evidence="1">
        <name>a divalent metal cation</name>
        <dbReference type="ChEBI" id="CHEBI:60240"/>
    </cofactor>
</comment>
<dbReference type="EMBL" id="WIRE01000001">
    <property type="protein sequence ID" value="MQX52222.1"/>
    <property type="molecule type" value="Genomic_DNA"/>
</dbReference>
<evidence type="ECO:0000256" key="1">
    <source>
        <dbReference type="ARBA" id="ARBA00001968"/>
    </source>
</evidence>
<evidence type="ECO:0000256" key="2">
    <source>
        <dbReference type="ARBA" id="ARBA00022598"/>
    </source>
</evidence>
<dbReference type="AlphaFoldDB" id="A0A6N7LQD5"/>
<name>A0A6N7LQD5_9GAMM</name>
<dbReference type="InterPro" id="IPR029319">
    <property type="entry name" value="DNA_ligase_OB"/>
</dbReference>
<dbReference type="Proteomes" id="UP000469421">
    <property type="component" value="Unassembled WGS sequence"/>
</dbReference>
<dbReference type="InterPro" id="IPR012310">
    <property type="entry name" value="DNA_ligase_ATP-dep_cent"/>
</dbReference>
<dbReference type="NCBIfam" id="NF006592">
    <property type="entry name" value="PRK09125.1"/>
    <property type="match status" value="1"/>
</dbReference>
<dbReference type="SUPFAM" id="SSF50249">
    <property type="entry name" value="Nucleic acid-binding proteins"/>
    <property type="match status" value="1"/>
</dbReference>
<accession>A0A6N7LQD5</accession>
<dbReference type="Gene3D" id="2.40.50.140">
    <property type="entry name" value="Nucleic acid-binding proteins"/>
    <property type="match status" value="1"/>
</dbReference>
<dbReference type="Gene3D" id="3.30.470.30">
    <property type="entry name" value="DNA ligase/mRNA capping enzyme"/>
    <property type="match status" value="1"/>
</dbReference>
<dbReference type="InterPro" id="IPR012340">
    <property type="entry name" value="NA-bd_OB-fold"/>
</dbReference>
<dbReference type="CDD" id="cd07896">
    <property type="entry name" value="Adenylation_kDNA_ligase_like"/>
    <property type="match status" value="1"/>
</dbReference>